<keyword evidence="1" id="KW-0812">Transmembrane</keyword>
<organism evidence="2 3">
    <name type="scientific">Salipiger profundus</name>
    <dbReference type="NCBI Taxonomy" id="1229727"/>
    <lineage>
        <taxon>Bacteria</taxon>
        <taxon>Pseudomonadati</taxon>
        <taxon>Pseudomonadota</taxon>
        <taxon>Alphaproteobacteria</taxon>
        <taxon>Rhodobacterales</taxon>
        <taxon>Roseobacteraceae</taxon>
        <taxon>Salipiger</taxon>
    </lineage>
</organism>
<dbReference type="PANTHER" id="PTHR41532">
    <property type="entry name" value="FIXS PROTEIN"/>
    <property type="match status" value="1"/>
</dbReference>
<protein>
    <submittedName>
        <fullName evidence="2">Cytochrome oxidase maturation protein, cbb3-type</fullName>
    </submittedName>
</protein>
<dbReference type="InterPro" id="IPR004714">
    <property type="entry name" value="Cyt_oxidase_maturation_cbb3"/>
</dbReference>
<keyword evidence="3" id="KW-1185">Reference proteome</keyword>
<evidence type="ECO:0000256" key="1">
    <source>
        <dbReference type="SAM" id="Phobius"/>
    </source>
</evidence>
<keyword evidence="1" id="KW-0472">Membrane</keyword>
<dbReference type="OrthoDB" id="9802763at2"/>
<accession>A0A1U7D5S7</accession>
<keyword evidence="1" id="KW-1133">Transmembrane helix</keyword>
<name>A0A1U7D5S7_9RHOB</name>
<dbReference type="Proteomes" id="UP000186559">
    <property type="component" value="Chromosome"/>
</dbReference>
<sequence length="53" mass="5962">MNILLYLIPISLFLGGMGLVFFILTVKTKQYDDPEGNAQRILSGQYDDAPKQD</sequence>
<feature type="transmembrane region" description="Helical" evidence="1">
    <location>
        <begin position="6"/>
        <end position="26"/>
    </location>
</feature>
<dbReference type="AlphaFoldDB" id="A0A1U7D5S7"/>
<dbReference type="EMBL" id="CP014796">
    <property type="protein sequence ID" value="APX23501.1"/>
    <property type="molecule type" value="Genomic_DNA"/>
</dbReference>
<gene>
    <name evidence="2" type="ORF">Ga0080559_TMP2705</name>
</gene>
<dbReference type="STRING" id="1229727.Ga0080559_TMP2705"/>
<dbReference type="RefSeq" id="WP_017469336.1">
    <property type="nucleotide sequence ID" value="NZ_BMEW01000009.1"/>
</dbReference>
<evidence type="ECO:0000313" key="3">
    <source>
        <dbReference type="Proteomes" id="UP000186559"/>
    </source>
</evidence>
<evidence type="ECO:0000313" key="2">
    <source>
        <dbReference type="EMBL" id="APX23501.1"/>
    </source>
</evidence>
<reference evidence="2 3" key="1">
    <citation type="submission" date="2016-03" db="EMBL/GenBank/DDBJ databases">
        <title>Deep-sea bacteria in the southern Pacific.</title>
        <authorList>
            <person name="Tang K."/>
        </authorList>
    </citation>
    <scope>NUCLEOTIDE SEQUENCE [LARGE SCALE GENOMIC DNA]</scope>
    <source>
        <strain evidence="2 3">JLT2016</strain>
    </source>
</reference>
<proteinExistence type="predicted"/>
<dbReference type="KEGG" id="tpro:Ga0080559_TMP2705"/>
<dbReference type="NCBIfam" id="TIGR00847">
    <property type="entry name" value="ccoS"/>
    <property type="match status" value="1"/>
</dbReference>
<dbReference type="PANTHER" id="PTHR41532:SF1">
    <property type="entry name" value="FIXS PROTEIN"/>
    <property type="match status" value="1"/>
</dbReference>
<dbReference type="Pfam" id="PF03597">
    <property type="entry name" value="FixS"/>
    <property type="match status" value="1"/>
</dbReference>